<evidence type="ECO:0000313" key="4">
    <source>
        <dbReference type="EMBL" id="KAK6190709.1"/>
    </source>
</evidence>
<keyword evidence="2" id="KW-0732">Signal</keyword>
<keyword evidence="5" id="KW-1185">Reference proteome</keyword>
<dbReference type="PROSITE" id="PS00018">
    <property type="entry name" value="EF_HAND_1"/>
    <property type="match status" value="2"/>
</dbReference>
<feature type="signal peptide" evidence="2">
    <location>
        <begin position="1"/>
        <end position="20"/>
    </location>
</feature>
<sequence length="244" mass="28247">MKSKCIELVFVLLLVTRSLQQTQDVYGLINVLYLKADANRNGEITLAELTTIYHGFDQNNDNKITQKEFTTVWQSITQMTKDVTNAYFHLVDFDQNNLIENSDINKLYLRFDLNNNCMVEAEEFNLKWQSIYKEVPFTVLFLRADVNKGGYLTQQEFINLLHTFDTDNNLSISKKELENGWFTEKFGHIKDADYLFNSLNKDGTGGISADDMTKVFKQYDVSHNNKMEILEITEMRSLTGLTQG</sequence>
<organism evidence="4 5">
    <name type="scientific">Patella caerulea</name>
    <name type="common">Rayed Mediterranean limpet</name>
    <dbReference type="NCBI Taxonomy" id="87958"/>
    <lineage>
        <taxon>Eukaryota</taxon>
        <taxon>Metazoa</taxon>
        <taxon>Spiralia</taxon>
        <taxon>Lophotrochozoa</taxon>
        <taxon>Mollusca</taxon>
        <taxon>Gastropoda</taxon>
        <taxon>Patellogastropoda</taxon>
        <taxon>Patelloidea</taxon>
        <taxon>Patellidae</taxon>
        <taxon>Patella</taxon>
    </lineage>
</organism>
<dbReference type="Proteomes" id="UP001347796">
    <property type="component" value="Unassembled WGS sequence"/>
</dbReference>
<dbReference type="EMBL" id="JAZGQO010000002">
    <property type="protein sequence ID" value="KAK6190709.1"/>
    <property type="molecule type" value="Genomic_DNA"/>
</dbReference>
<dbReference type="SUPFAM" id="SSF47473">
    <property type="entry name" value="EF-hand"/>
    <property type="match status" value="2"/>
</dbReference>
<keyword evidence="1" id="KW-0106">Calcium</keyword>
<gene>
    <name evidence="4" type="ORF">SNE40_002512</name>
</gene>
<accession>A0AAN8KCC9</accession>
<dbReference type="Gene3D" id="1.10.238.10">
    <property type="entry name" value="EF-hand"/>
    <property type="match status" value="3"/>
</dbReference>
<reference evidence="4 5" key="1">
    <citation type="submission" date="2024-01" db="EMBL/GenBank/DDBJ databases">
        <title>The genome of the rayed Mediterranean limpet Patella caerulea (Linnaeus, 1758).</title>
        <authorList>
            <person name="Anh-Thu Weber A."/>
            <person name="Halstead-Nussloch G."/>
        </authorList>
    </citation>
    <scope>NUCLEOTIDE SEQUENCE [LARGE SCALE GENOMIC DNA]</scope>
    <source>
        <strain evidence="4">AATW-2023a</strain>
        <tissue evidence="4">Whole specimen</tissue>
    </source>
</reference>
<dbReference type="GO" id="GO:0005509">
    <property type="term" value="F:calcium ion binding"/>
    <property type="evidence" value="ECO:0007669"/>
    <property type="project" value="InterPro"/>
</dbReference>
<proteinExistence type="predicted"/>
<evidence type="ECO:0000259" key="3">
    <source>
        <dbReference type="PROSITE" id="PS50222"/>
    </source>
</evidence>
<dbReference type="PROSITE" id="PS50222">
    <property type="entry name" value="EF_HAND_2"/>
    <property type="match status" value="3"/>
</dbReference>
<feature type="domain" description="EF-hand" evidence="3">
    <location>
        <begin position="187"/>
        <end position="222"/>
    </location>
</feature>
<evidence type="ECO:0000256" key="1">
    <source>
        <dbReference type="ARBA" id="ARBA00022837"/>
    </source>
</evidence>
<comment type="caution">
    <text evidence="4">The sequence shown here is derived from an EMBL/GenBank/DDBJ whole genome shotgun (WGS) entry which is preliminary data.</text>
</comment>
<dbReference type="AlphaFoldDB" id="A0AAN8KCC9"/>
<feature type="domain" description="EF-hand" evidence="3">
    <location>
        <begin position="132"/>
        <end position="167"/>
    </location>
</feature>
<protein>
    <recommendedName>
        <fullName evidence="3">EF-hand domain-containing protein</fullName>
    </recommendedName>
</protein>
<feature type="domain" description="EF-hand" evidence="3">
    <location>
        <begin position="44"/>
        <end position="79"/>
    </location>
</feature>
<evidence type="ECO:0000313" key="5">
    <source>
        <dbReference type="Proteomes" id="UP001347796"/>
    </source>
</evidence>
<dbReference type="InterPro" id="IPR018247">
    <property type="entry name" value="EF_Hand_1_Ca_BS"/>
</dbReference>
<name>A0AAN8KCC9_PATCE</name>
<dbReference type="InterPro" id="IPR011992">
    <property type="entry name" value="EF-hand-dom_pair"/>
</dbReference>
<evidence type="ECO:0000256" key="2">
    <source>
        <dbReference type="SAM" id="SignalP"/>
    </source>
</evidence>
<dbReference type="InterPro" id="IPR002048">
    <property type="entry name" value="EF_hand_dom"/>
</dbReference>
<feature type="chain" id="PRO_5042959444" description="EF-hand domain-containing protein" evidence="2">
    <location>
        <begin position="21"/>
        <end position="244"/>
    </location>
</feature>
<dbReference type="Pfam" id="PF13833">
    <property type="entry name" value="EF-hand_8"/>
    <property type="match status" value="1"/>
</dbReference>